<feature type="region of interest" description="Disordered" evidence="7">
    <location>
        <begin position="185"/>
        <end position="213"/>
    </location>
</feature>
<organism evidence="8 9">
    <name type="scientific">Sporothrix eucalyptigena</name>
    <dbReference type="NCBI Taxonomy" id="1812306"/>
    <lineage>
        <taxon>Eukaryota</taxon>
        <taxon>Fungi</taxon>
        <taxon>Dikarya</taxon>
        <taxon>Ascomycota</taxon>
        <taxon>Pezizomycotina</taxon>
        <taxon>Sordariomycetes</taxon>
        <taxon>Sordariomycetidae</taxon>
        <taxon>Ophiostomatales</taxon>
        <taxon>Ophiostomataceae</taxon>
        <taxon>Sporothrix</taxon>
    </lineage>
</organism>
<evidence type="ECO:0000256" key="4">
    <source>
        <dbReference type="ARBA" id="ARBA00022485"/>
    </source>
</evidence>
<keyword evidence="6" id="KW-0269">Exonuclease</keyword>
<evidence type="ECO:0000256" key="5">
    <source>
        <dbReference type="ARBA" id="ARBA00022722"/>
    </source>
</evidence>
<evidence type="ECO:0000256" key="2">
    <source>
        <dbReference type="ARBA" id="ARBA00009797"/>
    </source>
</evidence>
<accession>A0ABP0D627</accession>
<keyword evidence="4" id="KW-0408">Iron</keyword>
<protein>
    <recommendedName>
        <fullName evidence="10">Exonuclease V</fullName>
    </recommendedName>
</protein>
<evidence type="ECO:0000313" key="8">
    <source>
        <dbReference type="EMBL" id="CAK7238565.1"/>
    </source>
</evidence>
<keyword evidence="6" id="KW-0378">Hydrolase</keyword>
<dbReference type="PANTHER" id="PTHR14464:SF4">
    <property type="entry name" value="EXONUCLEASE V"/>
    <property type="match status" value="1"/>
</dbReference>
<dbReference type="InterPro" id="IPR019190">
    <property type="entry name" value="EXOV"/>
</dbReference>
<comment type="caution">
    <text evidence="8">The sequence shown here is derived from an EMBL/GenBank/DDBJ whole genome shotgun (WGS) entry which is preliminary data.</text>
</comment>
<keyword evidence="4" id="KW-0411">Iron-sulfur</keyword>
<keyword evidence="9" id="KW-1185">Reference proteome</keyword>
<comment type="similarity">
    <text evidence="2">Belongs to the EXO5 family.</text>
</comment>
<gene>
    <name evidence="8" type="ORF">SEUCBS140593_010817</name>
</gene>
<dbReference type="EMBL" id="CAWUHD010000280">
    <property type="protein sequence ID" value="CAK7238565.1"/>
    <property type="molecule type" value="Genomic_DNA"/>
</dbReference>
<evidence type="ECO:0000313" key="9">
    <source>
        <dbReference type="Proteomes" id="UP001642482"/>
    </source>
</evidence>
<dbReference type="PANTHER" id="PTHR14464">
    <property type="entry name" value="EXONUCLEASE V"/>
    <property type="match status" value="1"/>
</dbReference>
<evidence type="ECO:0000256" key="1">
    <source>
        <dbReference type="ARBA" id="ARBA00001966"/>
    </source>
</evidence>
<evidence type="ECO:0000256" key="3">
    <source>
        <dbReference type="ARBA" id="ARBA00011245"/>
    </source>
</evidence>
<evidence type="ECO:0008006" key="10">
    <source>
        <dbReference type="Google" id="ProtNLM"/>
    </source>
</evidence>
<dbReference type="Proteomes" id="UP001642482">
    <property type="component" value="Unassembled WGS sequence"/>
</dbReference>
<feature type="compositionally biased region" description="Polar residues" evidence="7">
    <location>
        <begin position="1"/>
        <end position="12"/>
    </location>
</feature>
<name>A0ABP0D627_9PEZI</name>
<reference evidence="8 9" key="1">
    <citation type="submission" date="2024-01" db="EMBL/GenBank/DDBJ databases">
        <authorList>
            <person name="Allen C."/>
            <person name="Tagirdzhanova G."/>
        </authorList>
    </citation>
    <scope>NUCLEOTIDE SEQUENCE [LARGE SCALE GENOMIC DNA]</scope>
</reference>
<evidence type="ECO:0000256" key="6">
    <source>
        <dbReference type="ARBA" id="ARBA00022839"/>
    </source>
</evidence>
<keyword evidence="4" id="KW-0479">Metal-binding</keyword>
<comment type="subunit">
    <text evidence="3">Monomer.</text>
</comment>
<keyword evidence="5" id="KW-0540">Nuclease</keyword>
<dbReference type="Pfam" id="PF09810">
    <property type="entry name" value="Exo5"/>
    <property type="match status" value="1"/>
</dbReference>
<keyword evidence="4" id="KW-0004">4Fe-4S</keyword>
<evidence type="ECO:0000256" key="7">
    <source>
        <dbReference type="SAM" id="MobiDB-lite"/>
    </source>
</evidence>
<proteinExistence type="inferred from homology"/>
<feature type="region of interest" description="Disordered" evidence="7">
    <location>
        <begin position="1"/>
        <end position="43"/>
    </location>
</feature>
<comment type="cofactor">
    <cofactor evidence="1">
        <name>[4Fe-4S] cluster</name>
        <dbReference type="ChEBI" id="CHEBI:49883"/>
    </cofactor>
</comment>
<sequence>MPVAGSDSNNGQAAAAEEAGNPGSVNGQNGVDDDIDFDTEFGSDIDLDNESDYGWDLSFDEDALKLLNAAAPTIQQATQNSSSLPTSRTRLLVPAIPSGDPSQRNAVFSQSLGGPLVAADGVGVVLPHQDPVADDDDPSAAAVLDAAVLGFEAAYPDLSQIVTELTGEHSDDDFATSKDKWKAVAPEAAETAESTLPGSPPANSKIEGDSLDQSSPIAKFRTAPKKPLSVSDLTAGAWCELQYEYTLTRLPGGRRTRTPAMKAGTKLHQKLEQEVHTIVPIAATSSEDFIALRIVNMIQGLRTLRETGLTREFDIWGIIDLGVGDDDSRYQVVNGVIDALSFQNPDPGYVGHPAQKKLPTGKMPVSAATSFNTDTTASTNSRITDYFPSGELTSEEGAEHDEIPFRMRKVYVSDVKTRESSRLPTGASARPSKIQLFLYHRFLCDLAARRLSFVRIFKRFNVHPNLPLSQMFLADLSGQEILGNYNVPSACDINGFLDILDVEIAKTFPRGEDSVGNLVANEYRQRPPEGESMSHGRCLGTIVVPVDKELLDRYLANYMGWWRGARPAAGVDIEDAGFKCRYCEFANDCDWREKMDQERIEKARAKVAAARAARGQ</sequence>
<feature type="compositionally biased region" description="Acidic residues" evidence="7">
    <location>
        <begin position="31"/>
        <end position="43"/>
    </location>
</feature>